<keyword evidence="3" id="KW-1185">Reference proteome</keyword>
<name>A0ABQ4RWP5_9HYPH</name>
<keyword evidence="1" id="KW-0472">Membrane</keyword>
<dbReference type="EMBL" id="BPQP01000034">
    <property type="protein sequence ID" value="GJD95271.1"/>
    <property type="molecule type" value="Genomic_DNA"/>
</dbReference>
<sequence length="40" mass="4413">MNASFLLAFVFTPLAAVALGWVAVFLHERALRRDPQSPAE</sequence>
<reference evidence="2" key="2">
    <citation type="submission" date="2021-08" db="EMBL/GenBank/DDBJ databases">
        <authorList>
            <person name="Tani A."/>
            <person name="Ola A."/>
            <person name="Ogura Y."/>
            <person name="Katsura K."/>
            <person name="Hayashi T."/>
        </authorList>
    </citation>
    <scope>NUCLEOTIDE SEQUENCE</scope>
    <source>
        <strain evidence="2">DSM 19015</strain>
    </source>
</reference>
<reference evidence="2" key="1">
    <citation type="journal article" date="2021" name="Front. Microbiol.">
        <title>Comprehensive Comparative Genomics and Phenotyping of Methylobacterium Species.</title>
        <authorList>
            <person name="Alessa O."/>
            <person name="Ogura Y."/>
            <person name="Fujitani Y."/>
            <person name="Takami H."/>
            <person name="Hayashi T."/>
            <person name="Sahin N."/>
            <person name="Tani A."/>
        </authorList>
    </citation>
    <scope>NUCLEOTIDE SEQUENCE</scope>
    <source>
        <strain evidence="2">DSM 19015</strain>
    </source>
</reference>
<protein>
    <submittedName>
        <fullName evidence="2">Uncharacterized protein</fullName>
    </submittedName>
</protein>
<keyword evidence="1" id="KW-1133">Transmembrane helix</keyword>
<evidence type="ECO:0000313" key="2">
    <source>
        <dbReference type="EMBL" id="GJD95271.1"/>
    </source>
</evidence>
<gene>
    <name evidence="2" type="ORF">OCOJLMKI_2482</name>
</gene>
<evidence type="ECO:0000313" key="3">
    <source>
        <dbReference type="Proteomes" id="UP001055125"/>
    </source>
</evidence>
<proteinExistence type="predicted"/>
<dbReference type="RefSeq" id="WP_283206732.1">
    <property type="nucleotide sequence ID" value="NZ_BPQP01000034.1"/>
</dbReference>
<feature type="transmembrane region" description="Helical" evidence="1">
    <location>
        <begin position="6"/>
        <end position="26"/>
    </location>
</feature>
<accession>A0ABQ4RWP5</accession>
<evidence type="ECO:0000256" key="1">
    <source>
        <dbReference type="SAM" id="Phobius"/>
    </source>
</evidence>
<comment type="caution">
    <text evidence="2">The sequence shown here is derived from an EMBL/GenBank/DDBJ whole genome shotgun (WGS) entry which is preliminary data.</text>
</comment>
<dbReference type="Proteomes" id="UP001055125">
    <property type="component" value="Unassembled WGS sequence"/>
</dbReference>
<keyword evidence="1" id="KW-0812">Transmembrane</keyword>
<organism evidence="2 3">
    <name type="scientific">Methylobacterium iners</name>
    <dbReference type="NCBI Taxonomy" id="418707"/>
    <lineage>
        <taxon>Bacteria</taxon>
        <taxon>Pseudomonadati</taxon>
        <taxon>Pseudomonadota</taxon>
        <taxon>Alphaproteobacteria</taxon>
        <taxon>Hyphomicrobiales</taxon>
        <taxon>Methylobacteriaceae</taxon>
        <taxon>Methylobacterium</taxon>
    </lineage>
</organism>